<sequence length="52" mass="5693">MLYAAGISSSGPFFFAGHFIFTGNFIFTDIFVFADQYLTAEIGYSGKNGTPR</sequence>
<proteinExistence type="predicted"/>
<dbReference type="EMBL" id="LN681231">
    <property type="protein sequence ID" value="CEK26468.1"/>
    <property type="molecule type" value="Genomic_DNA"/>
</dbReference>
<keyword evidence="1" id="KW-1133">Transmembrane helix</keyword>
<evidence type="ECO:0000313" key="2">
    <source>
        <dbReference type="EMBL" id="CEK26468.1"/>
    </source>
</evidence>
<feature type="transmembrane region" description="Helical" evidence="1">
    <location>
        <begin position="12"/>
        <end position="34"/>
    </location>
</feature>
<accession>A0A0A8VDM4</accession>
<dbReference type="AlphaFoldDB" id="A0A0A8VDM4"/>
<organism evidence="2">
    <name type="scientific">Yersinia ruckeri</name>
    <dbReference type="NCBI Taxonomy" id="29486"/>
    <lineage>
        <taxon>Bacteria</taxon>
        <taxon>Pseudomonadati</taxon>
        <taxon>Pseudomonadota</taxon>
        <taxon>Gammaproteobacteria</taxon>
        <taxon>Enterobacterales</taxon>
        <taxon>Yersiniaceae</taxon>
        <taxon>Yersinia</taxon>
    </lineage>
</organism>
<keyword evidence="1" id="KW-0812">Transmembrane</keyword>
<keyword evidence="1" id="KW-0472">Membrane</keyword>
<protein>
    <submittedName>
        <fullName evidence="2">Uncharacterized protein</fullName>
    </submittedName>
</protein>
<reference evidence="2" key="1">
    <citation type="journal article" date="2015" name="Genome Announc.">
        <title>Complete Genome Sequence of Yersinia ruckeri Strain CSF007-82, Etiologic Agent of Red Mouth Disease in Salmonid Fish.</title>
        <authorList>
            <person name="Nelson M.C."/>
            <person name="LaPatra S.E."/>
            <person name="Welch T.J."/>
            <person name="Graf J."/>
        </authorList>
    </citation>
    <scope>NUCLEOTIDE SEQUENCE</scope>
    <source>
        <strain evidence="2">CSF007-82</strain>
    </source>
</reference>
<name>A0A0A8VDM4_YERRU</name>
<evidence type="ECO:0000256" key="1">
    <source>
        <dbReference type="SAM" id="Phobius"/>
    </source>
</evidence>
<gene>
    <name evidence="2" type="ORF">CSF007_3445</name>
</gene>